<dbReference type="InterPro" id="IPR028427">
    <property type="entry name" value="Met_Sox_Rdtase_MsrB"/>
</dbReference>
<dbReference type="GO" id="GO:0033743">
    <property type="term" value="F:peptide-methionine (R)-S-oxide reductase activity"/>
    <property type="evidence" value="ECO:0007669"/>
    <property type="project" value="UniProtKB-EC"/>
</dbReference>
<evidence type="ECO:0000313" key="9">
    <source>
        <dbReference type="EMBL" id="MFB9232560.1"/>
    </source>
</evidence>
<evidence type="ECO:0000256" key="3">
    <source>
        <dbReference type="ARBA" id="ARBA00022723"/>
    </source>
</evidence>
<dbReference type="PROSITE" id="PS51318">
    <property type="entry name" value="TAT"/>
    <property type="match status" value="1"/>
</dbReference>
<keyword evidence="7" id="KW-0732">Signal</keyword>
<dbReference type="InterPro" id="IPR011057">
    <property type="entry name" value="Mss4-like_sf"/>
</dbReference>
<dbReference type="Gene3D" id="2.170.150.20">
    <property type="entry name" value="Peptide methionine sulfoxide reductase"/>
    <property type="match status" value="1"/>
</dbReference>
<dbReference type="EMBL" id="JBHMEA010000039">
    <property type="protein sequence ID" value="MFB9232560.1"/>
    <property type="molecule type" value="Genomic_DNA"/>
</dbReference>
<evidence type="ECO:0000313" key="10">
    <source>
        <dbReference type="Proteomes" id="UP001589683"/>
    </source>
</evidence>
<feature type="domain" description="MsrB" evidence="8">
    <location>
        <begin position="47"/>
        <end position="173"/>
    </location>
</feature>
<evidence type="ECO:0000256" key="6">
    <source>
        <dbReference type="ARBA" id="ARBA00048488"/>
    </source>
</evidence>
<protein>
    <recommendedName>
        <fullName evidence="2">peptide-methionine (R)-S-oxide reductase</fullName>
        <ecNumber evidence="2">1.8.4.12</ecNumber>
    </recommendedName>
</protein>
<comment type="cofactor">
    <cofactor evidence="1">
        <name>Zn(2+)</name>
        <dbReference type="ChEBI" id="CHEBI:29105"/>
    </cofactor>
</comment>
<dbReference type="InterPro" id="IPR019546">
    <property type="entry name" value="TAT_signal_bac_arc"/>
</dbReference>
<dbReference type="PANTHER" id="PTHR46081">
    <property type="entry name" value="PEPTIDE METHIONINE SULFOXIDE REDUCTASE 2"/>
    <property type="match status" value="1"/>
</dbReference>
<dbReference type="SUPFAM" id="SSF51316">
    <property type="entry name" value="Mss4-like"/>
    <property type="match status" value="1"/>
</dbReference>
<feature type="signal peptide" evidence="7">
    <location>
        <begin position="1"/>
        <end position="30"/>
    </location>
</feature>
<dbReference type="InterPro" id="IPR006311">
    <property type="entry name" value="TAT_signal"/>
</dbReference>
<proteinExistence type="predicted"/>
<keyword evidence="3" id="KW-0479">Metal-binding</keyword>
<name>A0ABV5JGF6_9RHOB</name>
<evidence type="ECO:0000256" key="5">
    <source>
        <dbReference type="ARBA" id="ARBA00023002"/>
    </source>
</evidence>
<keyword evidence="4" id="KW-0862">Zinc</keyword>
<comment type="caution">
    <text evidence="9">The sequence shown here is derived from an EMBL/GenBank/DDBJ whole genome shotgun (WGS) entry which is preliminary data.</text>
</comment>
<dbReference type="PROSITE" id="PS51790">
    <property type="entry name" value="MSRB"/>
    <property type="match status" value="1"/>
</dbReference>
<dbReference type="Pfam" id="PF01641">
    <property type="entry name" value="SelR"/>
    <property type="match status" value="1"/>
</dbReference>
<sequence length="173" mass="19100">MSNLIKRRTFLKASAISAVALVPASGPSLATASSASGGFTYEVTRTRAEWRALLSRSEFRILRRGGTENPNSSQYSRRMPRGTYKCKGCGLTLYESSWKVVLDLGWVFFKHSRPNAVLTSIDDNPSYDTSAMSQDAMIEAHCRRCGSHLGHIVNVRDQLLHCINGASLRFAQA</sequence>
<gene>
    <name evidence="9" type="ORF">ACFFUT_12265</name>
</gene>
<dbReference type="NCBIfam" id="TIGR01409">
    <property type="entry name" value="TAT_signal_seq"/>
    <property type="match status" value="1"/>
</dbReference>
<dbReference type="EC" id="1.8.4.12" evidence="2"/>
<evidence type="ECO:0000256" key="4">
    <source>
        <dbReference type="ARBA" id="ARBA00022833"/>
    </source>
</evidence>
<dbReference type="RefSeq" id="WP_213887811.1">
    <property type="nucleotide sequence ID" value="NZ_JAGFNU010000002.1"/>
</dbReference>
<dbReference type="Proteomes" id="UP001589683">
    <property type="component" value="Unassembled WGS sequence"/>
</dbReference>
<evidence type="ECO:0000256" key="1">
    <source>
        <dbReference type="ARBA" id="ARBA00001947"/>
    </source>
</evidence>
<evidence type="ECO:0000259" key="8">
    <source>
        <dbReference type="PROSITE" id="PS51790"/>
    </source>
</evidence>
<evidence type="ECO:0000256" key="7">
    <source>
        <dbReference type="SAM" id="SignalP"/>
    </source>
</evidence>
<comment type="catalytic activity">
    <reaction evidence="6">
        <text>L-methionyl-[protein] + [thioredoxin]-disulfide + H2O = L-methionyl-(R)-S-oxide-[protein] + [thioredoxin]-dithiol</text>
        <dbReference type="Rhea" id="RHEA:24164"/>
        <dbReference type="Rhea" id="RHEA-COMP:10698"/>
        <dbReference type="Rhea" id="RHEA-COMP:10700"/>
        <dbReference type="Rhea" id="RHEA-COMP:12313"/>
        <dbReference type="Rhea" id="RHEA-COMP:12314"/>
        <dbReference type="ChEBI" id="CHEBI:15377"/>
        <dbReference type="ChEBI" id="CHEBI:16044"/>
        <dbReference type="ChEBI" id="CHEBI:29950"/>
        <dbReference type="ChEBI" id="CHEBI:45764"/>
        <dbReference type="ChEBI" id="CHEBI:50058"/>
        <dbReference type="EC" id="1.8.4.12"/>
    </reaction>
</comment>
<keyword evidence="5 9" id="KW-0560">Oxidoreductase</keyword>
<dbReference type="PANTHER" id="PTHR46081:SF8">
    <property type="entry name" value="PEPTIDE METHIONINE SULFOXIDE REDUCTASE 2"/>
    <property type="match status" value="1"/>
</dbReference>
<keyword evidence="10" id="KW-1185">Reference proteome</keyword>
<accession>A0ABV5JGF6</accession>
<organism evidence="9 10">
    <name type="scientific">Pseudohalocynthiibacter aestuariivivens</name>
    <dbReference type="NCBI Taxonomy" id="1591409"/>
    <lineage>
        <taxon>Bacteria</taxon>
        <taxon>Pseudomonadati</taxon>
        <taxon>Pseudomonadota</taxon>
        <taxon>Alphaproteobacteria</taxon>
        <taxon>Rhodobacterales</taxon>
        <taxon>Paracoccaceae</taxon>
        <taxon>Pseudohalocynthiibacter</taxon>
    </lineage>
</organism>
<evidence type="ECO:0000256" key="2">
    <source>
        <dbReference type="ARBA" id="ARBA00012499"/>
    </source>
</evidence>
<feature type="chain" id="PRO_5045612055" description="peptide-methionine (R)-S-oxide reductase" evidence="7">
    <location>
        <begin position="31"/>
        <end position="173"/>
    </location>
</feature>
<dbReference type="InterPro" id="IPR002579">
    <property type="entry name" value="Met_Sox_Rdtase_MsrB_dom"/>
</dbReference>
<reference evidence="9 10" key="1">
    <citation type="submission" date="2024-09" db="EMBL/GenBank/DDBJ databases">
        <authorList>
            <person name="Sun Q."/>
            <person name="Mori K."/>
        </authorList>
    </citation>
    <scope>NUCLEOTIDE SEQUENCE [LARGE SCALE GENOMIC DNA]</scope>
    <source>
        <strain evidence="9 10">CECT 8726</strain>
    </source>
</reference>